<evidence type="ECO:0000313" key="14">
    <source>
        <dbReference type="Proteomes" id="UP000192478"/>
    </source>
</evidence>
<evidence type="ECO:0000256" key="3">
    <source>
        <dbReference type="ARBA" id="ARBA00022598"/>
    </source>
</evidence>
<keyword evidence="2 8" id="KW-0963">Cytoplasm</keyword>
<evidence type="ECO:0000256" key="5">
    <source>
        <dbReference type="ARBA" id="ARBA00022840"/>
    </source>
</evidence>
<feature type="binding site" evidence="8">
    <location>
        <position position="260"/>
    </location>
    <ligand>
        <name>ATP</name>
        <dbReference type="ChEBI" id="CHEBI:30616"/>
    </ligand>
</feature>
<dbReference type="InterPro" id="IPR004527">
    <property type="entry name" value="Glu-tRNA-ligase_bac/mito"/>
</dbReference>
<dbReference type="Proteomes" id="UP000192478">
    <property type="component" value="Chromosome"/>
</dbReference>
<dbReference type="GO" id="GO:0006424">
    <property type="term" value="P:glutamyl-tRNA aminoacylation"/>
    <property type="evidence" value="ECO:0007669"/>
    <property type="project" value="UniProtKB-UniRule"/>
</dbReference>
<dbReference type="Pfam" id="PF19269">
    <property type="entry name" value="Anticodon_2"/>
    <property type="match status" value="1"/>
</dbReference>
<dbReference type="InterPro" id="IPR049940">
    <property type="entry name" value="GluQ/Sye"/>
</dbReference>
<dbReference type="Proteomes" id="UP000177894">
    <property type="component" value="Chromosome"/>
</dbReference>
<dbReference type="PANTHER" id="PTHR43311">
    <property type="entry name" value="GLUTAMATE--TRNA LIGASE"/>
    <property type="match status" value="1"/>
</dbReference>
<keyword evidence="13" id="KW-1185">Reference proteome</keyword>
<reference evidence="12 14" key="2">
    <citation type="submission" date="2017-03" db="EMBL/GenBank/DDBJ databases">
        <title>Complete sequence of Clostridium formicaceticum DSM 92.</title>
        <authorList>
            <person name="Poehlein A."/>
            <person name="Karl M."/>
            <person name="Bengelsdorf F.R."/>
            <person name="Duerre P."/>
            <person name="Daniel R."/>
        </authorList>
    </citation>
    <scope>NUCLEOTIDE SEQUENCE [LARGE SCALE GENOMIC DNA]</scope>
    <source>
        <strain evidence="12 14">DSM 92</strain>
    </source>
</reference>
<dbReference type="NCBIfam" id="TIGR00464">
    <property type="entry name" value="gltX_bact"/>
    <property type="match status" value="1"/>
</dbReference>
<feature type="short sequence motif" description="'HIGH' region" evidence="8">
    <location>
        <begin position="9"/>
        <end position="19"/>
    </location>
</feature>
<dbReference type="FunFam" id="3.40.50.620:FF:000045">
    <property type="entry name" value="Glutamate--tRNA ligase, mitochondrial"/>
    <property type="match status" value="1"/>
</dbReference>
<comment type="catalytic activity">
    <reaction evidence="8">
        <text>tRNA(Glu) + L-glutamate + ATP = L-glutamyl-tRNA(Glu) + AMP + diphosphate</text>
        <dbReference type="Rhea" id="RHEA:23540"/>
        <dbReference type="Rhea" id="RHEA-COMP:9663"/>
        <dbReference type="Rhea" id="RHEA-COMP:9680"/>
        <dbReference type="ChEBI" id="CHEBI:29985"/>
        <dbReference type="ChEBI" id="CHEBI:30616"/>
        <dbReference type="ChEBI" id="CHEBI:33019"/>
        <dbReference type="ChEBI" id="CHEBI:78442"/>
        <dbReference type="ChEBI" id="CHEBI:78520"/>
        <dbReference type="ChEBI" id="CHEBI:456215"/>
        <dbReference type="EC" id="6.1.1.17"/>
    </reaction>
</comment>
<feature type="domain" description="Glutamyl/glutaminyl-tRNA synthetase class Ib catalytic" evidence="9">
    <location>
        <begin position="3"/>
        <end position="326"/>
    </location>
</feature>
<dbReference type="SUPFAM" id="SSF52374">
    <property type="entry name" value="Nucleotidylyl transferase"/>
    <property type="match status" value="1"/>
</dbReference>
<dbReference type="Gene3D" id="1.10.10.350">
    <property type="match status" value="1"/>
</dbReference>
<dbReference type="GO" id="GO:0005524">
    <property type="term" value="F:ATP binding"/>
    <property type="evidence" value="ECO:0007669"/>
    <property type="project" value="UniProtKB-UniRule"/>
</dbReference>
<evidence type="ECO:0000256" key="6">
    <source>
        <dbReference type="ARBA" id="ARBA00022917"/>
    </source>
</evidence>
<dbReference type="PANTHER" id="PTHR43311:SF2">
    <property type="entry name" value="GLUTAMATE--TRNA LIGASE, MITOCHONDRIAL-RELATED"/>
    <property type="match status" value="1"/>
</dbReference>
<evidence type="ECO:0000256" key="1">
    <source>
        <dbReference type="ARBA" id="ARBA00007894"/>
    </source>
</evidence>
<feature type="domain" description="Aminoacyl-tRNA synthetase class I anticodon-binding" evidence="10">
    <location>
        <begin position="340"/>
        <end position="486"/>
    </location>
</feature>
<dbReference type="InterPro" id="IPR000924">
    <property type="entry name" value="Glu/Gln-tRNA-synth"/>
</dbReference>
<comment type="subcellular location">
    <subcellularLocation>
        <location evidence="8">Cytoplasm</location>
    </subcellularLocation>
</comment>
<dbReference type="InterPro" id="IPR020752">
    <property type="entry name" value="Glu-tRNA-synth_I_codon-bd_sub1"/>
</dbReference>
<comment type="function">
    <text evidence="8">Catalyzes the attachment of glutamate to tRNA(Glu) in a two-step reaction: glutamate is first activated by ATP to form Glu-AMP and then transferred to the acceptor end of tRNA(Glu).</text>
</comment>
<protein>
    <recommendedName>
        <fullName evidence="8">Glutamate--tRNA ligase</fullName>
        <ecNumber evidence="8">6.1.1.17</ecNumber>
    </recommendedName>
    <alternativeName>
        <fullName evidence="8">Glutamyl-tRNA synthetase</fullName>
        <shortName evidence="8">GluRS</shortName>
    </alternativeName>
</protein>
<dbReference type="EMBL" id="CP017603">
    <property type="protein sequence ID" value="AOY75129.1"/>
    <property type="molecule type" value="Genomic_DNA"/>
</dbReference>
<dbReference type="Pfam" id="PF00749">
    <property type="entry name" value="tRNA-synt_1c"/>
    <property type="match status" value="1"/>
</dbReference>
<dbReference type="EMBL" id="CP020559">
    <property type="protein sequence ID" value="ARE89553.1"/>
    <property type="molecule type" value="Genomic_DNA"/>
</dbReference>
<dbReference type="Gene3D" id="1.10.8.70">
    <property type="entry name" value="Glutamate-tRNA synthetase, class I, anticodon-binding domain 1"/>
    <property type="match status" value="1"/>
</dbReference>
<keyword evidence="3 8" id="KW-0436">Ligase</keyword>
<dbReference type="GO" id="GO:0004818">
    <property type="term" value="F:glutamate-tRNA ligase activity"/>
    <property type="evidence" value="ECO:0007669"/>
    <property type="project" value="UniProtKB-UniRule"/>
</dbReference>
<dbReference type="InterPro" id="IPR008925">
    <property type="entry name" value="aa_tRNA-synth_I_cd-bd_sf"/>
</dbReference>
<keyword evidence="5 8" id="KW-0067">ATP-binding</keyword>
<evidence type="ECO:0000256" key="7">
    <source>
        <dbReference type="ARBA" id="ARBA00023146"/>
    </source>
</evidence>
<dbReference type="InterPro" id="IPR033910">
    <property type="entry name" value="GluRS_core"/>
</dbReference>
<dbReference type="HAMAP" id="MF_00022">
    <property type="entry name" value="Glu_tRNA_synth_type1"/>
    <property type="match status" value="1"/>
</dbReference>
<proteinExistence type="inferred from homology"/>
<keyword evidence="6 8" id="KW-0648">Protein biosynthesis</keyword>
<dbReference type="InterPro" id="IPR020058">
    <property type="entry name" value="Glu/Gln-tRNA-synth_Ib_cat-dom"/>
</dbReference>
<evidence type="ECO:0000256" key="2">
    <source>
        <dbReference type="ARBA" id="ARBA00022490"/>
    </source>
</evidence>
<organism evidence="12 14">
    <name type="scientific">Clostridium formicaceticum</name>
    <dbReference type="NCBI Taxonomy" id="1497"/>
    <lineage>
        <taxon>Bacteria</taxon>
        <taxon>Bacillati</taxon>
        <taxon>Bacillota</taxon>
        <taxon>Clostridia</taxon>
        <taxon>Eubacteriales</taxon>
        <taxon>Clostridiaceae</taxon>
        <taxon>Clostridium</taxon>
    </lineage>
</organism>
<dbReference type="KEGG" id="cfm:BJL90_03945"/>
<evidence type="ECO:0000313" key="12">
    <source>
        <dbReference type="EMBL" id="ARE89553.1"/>
    </source>
</evidence>
<evidence type="ECO:0000259" key="9">
    <source>
        <dbReference type="Pfam" id="PF00749"/>
    </source>
</evidence>
<sequence>MSVRVRFAPSPTGFVHIGSLRTALYNYLLAKKYGGQYILRIEDTDQSRYVEGAIENLLQSMDWAGVLHDEGITLEKGNLVETGEYGPYVQSKRLDIYKKYIQILLDSGDAYYCFCSKERLDEVREKQKALGLTAKYDGHCKSLTKEEVQRKIEAGEEYVIRLKLPSNKDIEINDVIRGKVVVNTEEVDDQVLIKSDGFPTYHFAVVVDDYLMKITHVIRGEEWLPSTPKHVYLYEVLGWEAPQFVHLPNILNTEKKKLSKRQGDVSVEDFMKKGYLPEALVNYIALIGWSPEENREVFSMKELEEAFSLERVSKSGGVFDVNKLNWMNNHYIKESPIERITDLAIPYLIEAGYIVKEEVEEKYDWLKDMVSVFQDGLDYMKEIVEKVEVFFKAEFKPEDEEAEAILKLEHIEELLEIFYAKIEEEEVINQEIAKKIFKQIQKEKGIKGPNLFKPIRATLTGKVHGPDLPLMIQVLGKQDILSRIQYVKQNFI</sequence>
<comment type="similarity">
    <text evidence="1 8">Belongs to the class-I aminoacyl-tRNA synthetase family. Glutamate--tRNA ligase type 1 subfamily.</text>
</comment>
<comment type="caution">
    <text evidence="8">Lacks conserved residue(s) required for the propagation of feature annotation.</text>
</comment>
<dbReference type="CDD" id="cd00808">
    <property type="entry name" value="GluRS_core"/>
    <property type="match status" value="1"/>
</dbReference>
<dbReference type="InterPro" id="IPR045462">
    <property type="entry name" value="aa-tRNA-synth_I_cd-bd"/>
</dbReference>
<feature type="short sequence motif" description="'KMSKS' region" evidence="8">
    <location>
        <begin position="257"/>
        <end position="261"/>
    </location>
</feature>
<name>A0AAC9RR78_9CLOT</name>
<dbReference type="PRINTS" id="PR00987">
    <property type="entry name" value="TRNASYNTHGLU"/>
</dbReference>
<comment type="subunit">
    <text evidence="8">Monomer.</text>
</comment>
<dbReference type="GO" id="GO:0000049">
    <property type="term" value="F:tRNA binding"/>
    <property type="evidence" value="ECO:0007669"/>
    <property type="project" value="InterPro"/>
</dbReference>
<dbReference type="SUPFAM" id="SSF48163">
    <property type="entry name" value="An anticodon-binding domain of class I aminoacyl-tRNA synthetases"/>
    <property type="match status" value="1"/>
</dbReference>
<dbReference type="GO" id="GO:0005737">
    <property type="term" value="C:cytoplasm"/>
    <property type="evidence" value="ECO:0007669"/>
    <property type="project" value="UniProtKB-SubCell"/>
</dbReference>
<dbReference type="EC" id="6.1.1.17" evidence="8"/>
<keyword evidence="4 8" id="KW-0547">Nucleotide-binding</keyword>
<evidence type="ECO:0000259" key="10">
    <source>
        <dbReference type="Pfam" id="PF19269"/>
    </source>
</evidence>
<dbReference type="RefSeq" id="WP_070964360.1">
    <property type="nucleotide sequence ID" value="NZ_CP017603.1"/>
</dbReference>
<dbReference type="Gene3D" id="3.40.50.620">
    <property type="entry name" value="HUPs"/>
    <property type="match status" value="1"/>
</dbReference>
<evidence type="ECO:0000256" key="4">
    <source>
        <dbReference type="ARBA" id="ARBA00022741"/>
    </source>
</evidence>
<gene>
    <name evidence="8 12" type="primary">gltX</name>
    <name evidence="11" type="ORF">BJL90_03945</name>
    <name evidence="12" type="ORF">CLFO_40310</name>
</gene>
<reference evidence="11 13" key="1">
    <citation type="submission" date="2016-10" db="EMBL/GenBank/DDBJ databases">
        <title>Complete Genome Sequence of Acetogen Clostridium formicoaceticum ATCC 27076.</title>
        <authorList>
            <person name="Bao T."/>
            <person name="Cheng C."/>
            <person name="Zhao J."/>
            <person name="Yang S.-T."/>
            <person name="Wang J."/>
            <person name="Wang M."/>
        </authorList>
    </citation>
    <scope>NUCLEOTIDE SEQUENCE [LARGE SCALE GENOMIC DNA]</scope>
    <source>
        <strain evidence="11 13">ATCC 27076</strain>
    </source>
</reference>
<dbReference type="GO" id="GO:0008270">
    <property type="term" value="F:zinc ion binding"/>
    <property type="evidence" value="ECO:0007669"/>
    <property type="project" value="InterPro"/>
</dbReference>
<evidence type="ECO:0000256" key="8">
    <source>
        <dbReference type="HAMAP-Rule" id="MF_00022"/>
    </source>
</evidence>
<dbReference type="AlphaFoldDB" id="A0AAC9RR78"/>
<dbReference type="InterPro" id="IPR020751">
    <property type="entry name" value="aa-tRNA-synth_I_codon-bd_sub2"/>
</dbReference>
<keyword evidence="7 8" id="KW-0030">Aminoacyl-tRNA synthetase</keyword>
<evidence type="ECO:0000313" key="13">
    <source>
        <dbReference type="Proteomes" id="UP000177894"/>
    </source>
</evidence>
<accession>A0AAC9RR78</accession>
<dbReference type="InterPro" id="IPR014729">
    <property type="entry name" value="Rossmann-like_a/b/a_fold"/>
</dbReference>
<evidence type="ECO:0000313" key="11">
    <source>
        <dbReference type="EMBL" id="AOY75129.1"/>
    </source>
</evidence>